<dbReference type="Gene3D" id="3.40.50.300">
    <property type="entry name" value="P-loop containing nucleotide triphosphate hydrolases"/>
    <property type="match status" value="1"/>
</dbReference>
<gene>
    <name evidence="6" type="ORF">SAMN06265218_10813</name>
</gene>
<evidence type="ECO:0000256" key="2">
    <source>
        <dbReference type="ARBA" id="ARBA00022741"/>
    </source>
</evidence>
<dbReference type="SMART" id="SM00382">
    <property type="entry name" value="AAA"/>
    <property type="match status" value="1"/>
</dbReference>
<keyword evidence="2" id="KW-0547">Nucleotide-binding</keyword>
<feature type="domain" description="ABC transporter" evidence="5">
    <location>
        <begin position="2"/>
        <end position="222"/>
    </location>
</feature>
<dbReference type="PROSITE" id="PS00211">
    <property type="entry name" value="ABC_TRANSPORTER_1"/>
    <property type="match status" value="1"/>
</dbReference>
<protein>
    <submittedName>
        <fullName evidence="6">Putative ABC transport system ATP-binding protein</fullName>
    </submittedName>
</protein>
<accession>A0A521CYI2</accession>
<dbReference type="Pfam" id="PF00005">
    <property type="entry name" value="ABC_tran"/>
    <property type="match status" value="1"/>
</dbReference>
<dbReference type="GO" id="GO:0022857">
    <property type="term" value="F:transmembrane transporter activity"/>
    <property type="evidence" value="ECO:0007669"/>
    <property type="project" value="UniProtKB-ARBA"/>
</dbReference>
<dbReference type="GO" id="GO:0005524">
    <property type="term" value="F:ATP binding"/>
    <property type="evidence" value="ECO:0007669"/>
    <property type="project" value="UniProtKB-KW"/>
</dbReference>
<dbReference type="InterPro" id="IPR017871">
    <property type="entry name" value="ABC_transporter-like_CS"/>
</dbReference>
<dbReference type="GO" id="GO:0098796">
    <property type="term" value="C:membrane protein complex"/>
    <property type="evidence" value="ECO:0007669"/>
    <property type="project" value="UniProtKB-ARBA"/>
</dbReference>
<sequence>MISTVDLCKDYGSVKALDNISFSVGRGRIMSIMGPSGSGKTTLINLIAGLDQSTSGRISIGGTDITDFDNDEKARFRLEHLGIIFQQFHLVDYLTALDNVMLAQYFHSMPDREDAMQSLKMVGLGDRADHLPGELSGGEKQRVAIARAITNDPELILADEPTGNLDEDNERMVMDIFKELKVEGKTIILVTHNHSLGEQCDEVIRLKHGRVDNHRIRELEMVK</sequence>
<dbReference type="PANTHER" id="PTHR42798">
    <property type="entry name" value="LIPOPROTEIN-RELEASING SYSTEM ATP-BINDING PROTEIN LOLD"/>
    <property type="match status" value="1"/>
</dbReference>
<dbReference type="CDD" id="cd03255">
    <property type="entry name" value="ABC_MJ0796_LolCDE_FtsE"/>
    <property type="match status" value="1"/>
</dbReference>
<dbReference type="InterPro" id="IPR003593">
    <property type="entry name" value="AAA+_ATPase"/>
</dbReference>
<organism evidence="6 7">
    <name type="scientific">Fodinibius sediminis</name>
    <dbReference type="NCBI Taxonomy" id="1214077"/>
    <lineage>
        <taxon>Bacteria</taxon>
        <taxon>Pseudomonadati</taxon>
        <taxon>Balneolota</taxon>
        <taxon>Balneolia</taxon>
        <taxon>Balneolales</taxon>
        <taxon>Balneolaceae</taxon>
        <taxon>Fodinibius</taxon>
    </lineage>
</organism>
<evidence type="ECO:0000259" key="5">
    <source>
        <dbReference type="PROSITE" id="PS50893"/>
    </source>
</evidence>
<dbReference type="RefSeq" id="WP_142714446.1">
    <property type="nucleotide sequence ID" value="NZ_FXTH01000008.1"/>
</dbReference>
<keyword evidence="1" id="KW-0813">Transport</keyword>
<dbReference type="EMBL" id="FXTH01000008">
    <property type="protein sequence ID" value="SMO64499.1"/>
    <property type="molecule type" value="Genomic_DNA"/>
</dbReference>
<evidence type="ECO:0000313" key="7">
    <source>
        <dbReference type="Proteomes" id="UP000317593"/>
    </source>
</evidence>
<dbReference type="PROSITE" id="PS50893">
    <property type="entry name" value="ABC_TRANSPORTER_2"/>
    <property type="match status" value="1"/>
</dbReference>
<evidence type="ECO:0000256" key="1">
    <source>
        <dbReference type="ARBA" id="ARBA00022448"/>
    </source>
</evidence>
<proteinExistence type="inferred from homology"/>
<keyword evidence="7" id="KW-1185">Reference proteome</keyword>
<evidence type="ECO:0000256" key="3">
    <source>
        <dbReference type="ARBA" id="ARBA00022840"/>
    </source>
</evidence>
<keyword evidence="3 6" id="KW-0067">ATP-binding</keyword>
<dbReference type="AlphaFoldDB" id="A0A521CYI2"/>
<dbReference type="FunFam" id="3.40.50.300:FF:000032">
    <property type="entry name" value="Export ABC transporter ATP-binding protein"/>
    <property type="match status" value="1"/>
</dbReference>
<dbReference type="GO" id="GO:0016887">
    <property type="term" value="F:ATP hydrolysis activity"/>
    <property type="evidence" value="ECO:0007669"/>
    <property type="project" value="InterPro"/>
</dbReference>
<dbReference type="InterPro" id="IPR003439">
    <property type="entry name" value="ABC_transporter-like_ATP-bd"/>
</dbReference>
<evidence type="ECO:0000256" key="4">
    <source>
        <dbReference type="ARBA" id="ARBA00038388"/>
    </source>
</evidence>
<evidence type="ECO:0000313" key="6">
    <source>
        <dbReference type="EMBL" id="SMO64499.1"/>
    </source>
</evidence>
<dbReference type="InterPro" id="IPR027417">
    <property type="entry name" value="P-loop_NTPase"/>
</dbReference>
<reference evidence="6 7" key="1">
    <citation type="submission" date="2017-05" db="EMBL/GenBank/DDBJ databases">
        <authorList>
            <person name="Varghese N."/>
            <person name="Submissions S."/>
        </authorList>
    </citation>
    <scope>NUCLEOTIDE SEQUENCE [LARGE SCALE GENOMIC DNA]</scope>
    <source>
        <strain evidence="6 7">DSM 21194</strain>
    </source>
</reference>
<dbReference type="PANTHER" id="PTHR42798:SF2">
    <property type="entry name" value="ABC TRANSPORTER ATP-BINDING PROTEIN MG467-RELATED"/>
    <property type="match status" value="1"/>
</dbReference>
<dbReference type="Proteomes" id="UP000317593">
    <property type="component" value="Unassembled WGS sequence"/>
</dbReference>
<dbReference type="InterPro" id="IPR017911">
    <property type="entry name" value="MacB-like_ATP-bd"/>
</dbReference>
<dbReference type="SUPFAM" id="SSF52540">
    <property type="entry name" value="P-loop containing nucleoside triphosphate hydrolases"/>
    <property type="match status" value="1"/>
</dbReference>
<name>A0A521CYI2_9BACT</name>
<comment type="similarity">
    <text evidence="4">Belongs to the ABC transporter superfamily. Macrolide exporter (TC 3.A.1.122) family.</text>
</comment>
<dbReference type="OrthoDB" id="1521973at2"/>